<dbReference type="EMBL" id="JBDKWZ010000002">
    <property type="protein sequence ID" value="MEN7547036.1"/>
    <property type="molecule type" value="Genomic_DNA"/>
</dbReference>
<dbReference type="Gene3D" id="3.40.50.300">
    <property type="entry name" value="P-loop containing nucleotide triphosphate hydrolases"/>
    <property type="match status" value="2"/>
</dbReference>
<evidence type="ECO:0000256" key="11">
    <source>
        <dbReference type="ARBA" id="ARBA00022917"/>
    </source>
</evidence>
<name>A0AAW9S1N9_9BACT</name>
<dbReference type="InterPro" id="IPR037118">
    <property type="entry name" value="Val-tRNA_synth_C_sf"/>
</dbReference>
<keyword evidence="2" id="KW-0963">Cytoplasm</keyword>
<protein>
    <submittedName>
        <fullName evidence="15">ABC-F family ATP-binding cassette domain-containing protein</fullName>
    </submittedName>
</protein>
<feature type="coiled-coil region" evidence="12">
    <location>
        <begin position="563"/>
        <end position="622"/>
    </location>
</feature>
<keyword evidence="6" id="KW-0547">Nucleotide-binding</keyword>
<dbReference type="PANTHER" id="PTHR42855:SF1">
    <property type="entry name" value="ABC TRANSPORTER DOMAIN-CONTAINING PROTEIN"/>
    <property type="match status" value="1"/>
</dbReference>
<evidence type="ECO:0000256" key="10">
    <source>
        <dbReference type="ARBA" id="ARBA00022884"/>
    </source>
</evidence>
<evidence type="ECO:0000256" key="3">
    <source>
        <dbReference type="ARBA" id="ARBA00022555"/>
    </source>
</evidence>
<dbReference type="GO" id="GO:0000049">
    <property type="term" value="F:tRNA binding"/>
    <property type="evidence" value="ECO:0007669"/>
    <property type="project" value="UniProtKB-KW"/>
</dbReference>
<dbReference type="GO" id="GO:0003677">
    <property type="term" value="F:DNA binding"/>
    <property type="evidence" value="ECO:0007669"/>
    <property type="project" value="InterPro"/>
</dbReference>
<evidence type="ECO:0000256" key="5">
    <source>
        <dbReference type="ARBA" id="ARBA00022737"/>
    </source>
</evidence>
<keyword evidence="8 15" id="KW-0067">ATP-binding</keyword>
<dbReference type="GO" id="GO:0006417">
    <property type="term" value="P:regulation of translation"/>
    <property type="evidence" value="ECO:0007669"/>
    <property type="project" value="UniProtKB-KW"/>
</dbReference>
<dbReference type="PANTHER" id="PTHR42855">
    <property type="entry name" value="ABC TRANSPORTER ATP-BINDING SUBUNIT"/>
    <property type="match status" value="1"/>
</dbReference>
<keyword evidence="4" id="KW-0699">rRNA-binding</keyword>
<feature type="domain" description="ABC transporter" evidence="14">
    <location>
        <begin position="4"/>
        <end position="254"/>
    </location>
</feature>
<evidence type="ECO:0000256" key="4">
    <source>
        <dbReference type="ARBA" id="ARBA00022730"/>
    </source>
</evidence>
<dbReference type="Gene3D" id="1.10.287.380">
    <property type="entry name" value="Valyl-tRNA synthetase, C-terminal domain"/>
    <property type="match status" value="1"/>
</dbReference>
<evidence type="ECO:0000256" key="7">
    <source>
        <dbReference type="ARBA" id="ARBA00022801"/>
    </source>
</evidence>
<feature type="domain" description="ABC transporter" evidence="14">
    <location>
        <begin position="319"/>
        <end position="537"/>
    </location>
</feature>
<dbReference type="GO" id="GO:0006412">
    <property type="term" value="P:translation"/>
    <property type="evidence" value="ECO:0007669"/>
    <property type="project" value="UniProtKB-KW"/>
</dbReference>
<keyword evidence="5" id="KW-0677">Repeat</keyword>
<keyword evidence="3" id="KW-0820">tRNA-binding</keyword>
<dbReference type="Proteomes" id="UP001403385">
    <property type="component" value="Unassembled WGS sequence"/>
</dbReference>
<dbReference type="InterPro" id="IPR017871">
    <property type="entry name" value="ABC_transporter-like_CS"/>
</dbReference>
<evidence type="ECO:0000256" key="1">
    <source>
        <dbReference type="ARBA" id="ARBA00005868"/>
    </source>
</evidence>
<evidence type="ECO:0000256" key="12">
    <source>
        <dbReference type="SAM" id="Coils"/>
    </source>
</evidence>
<dbReference type="SUPFAM" id="SSF52540">
    <property type="entry name" value="P-loop containing nucleoside triphosphate hydrolases"/>
    <property type="match status" value="2"/>
</dbReference>
<feature type="compositionally biased region" description="Basic residues" evidence="13">
    <location>
        <begin position="551"/>
        <end position="562"/>
    </location>
</feature>
<dbReference type="InterPro" id="IPR032524">
    <property type="entry name" value="ABC_tran_C"/>
</dbReference>
<feature type="compositionally biased region" description="Basic and acidic residues" evidence="13">
    <location>
        <begin position="537"/>
        <end position="550"/>
    </location>
</feature>
<keyword evidence="7" id="KW-0378">Hydrolase</keyword>
<dbReference type="Pfam" id="PF16326">
    <property type="entry name" value="ABC_tran_CTD"/>
    <property type="match status" value="1"/>
</dbReference>
<dbReference type="InterPro" id="IPR032781">
    <property type="entry name" value="ABC_tran_Xtn"/>
</dbReference>
<comment type="similarity">
    <text evidence="1">Belongs to the ABC transporter superfamily. ABCF family. Translational throttle EttA subfamily.</text>
</comment>
<keyword evidence="10" id="KW-0694">RNA-binding</keyword>
<keyword evidence="16" id="KW-1185">Reference proteome</keyword>
<evidence type="ECO:0000256" key="13">
    <source>
        <dbReference type="SAM" id="MobiDB-lite"/>
    </source>
</evidence>
<evidence type="ECO:0000313" key="16">
    <source>
        <dbReference type="Proteomes" id="UP001403385"/>
    </source>
</evidence>
<dbReference type="PROSITE" id="PS00211">
    <property type="entry name" value="ABC_TRANSPORTER_1"/>
    <property type="match status" value="1"/>
</dbReference>
<dbReference type="GO" id="GO:0019843">
    <property type="term" value="F:rRNA binding"/>
    <property type="evidence" value="ECO:0007669"/>
    <property type="project" value="UniProtKB-KW"/>
</dbReference>
<dbReference type="InterPro" id="IPR003593">
    <property type="entry name" value="AAA+_ATPase"/>
</dbReference>
<keyword evidence="12" id="KW-0175">Coiled coil</keyword>
<dbReference type="FunFam" id="3.40.50.300:FF:000011">
    <property type="entry name" value="Putative ABC transporter ATP-binding component"/>
    <property type="match status" value="1"/>
</dbReference>
<evidence type="ECO:0000259" key="14">
    <source>
        <dbReference type="PROSITE" id="PS50893"/>
    </source>
</evidence>
<keyword evidence="9" id="KW-0810">Translation regulation</keyword>
<keyword evidence="11" id="KW-0648">Protein biosynthesis</keyword>
<dbReference type="GO" id="GO:0005524">
    <property type="term" value="F:ATP binding"/>
    <property type="evidence" value="ECO:0007669"/>
    <property type="project" value="UniProtKB-KW"/>
</dbReference>
<organism evidence="15 16">
    <name type="scientific">Rapidithrix thailandica</name>
    <dbReference type="NCBI Taxonomy" id="413964"/>
    <lineage>
        <taxon>Bacteria</taxon>
        <taxon>Pseudomonadati</taxon>
        <taxon>Bacteroidota</taxon>
        <taxon>Cytophagia</taxon>
        <taxon>Cytophagales</taxon>
        <taxon>Flammeovirgaceae</taxon>
        <taxon>Rapidithrix</taxon>
    </lineage>
</organism>
<accession>A0AAW9S1N9</accession>
<evidence type="ECO:0000313" key="15">
    <source>
        <dbReference type="EMBL" id="MEN7547036.1"/>
    </source>
</evidence>
<dbReference type="CDD" id="cd03221">
    <property type="entry name" value="ABCF_EF-3"/>
    <property type="match status" value="2"/>
</dbReference>
<sequence length="631" mass="73313">MNYLSVENLSKNYGDKALFEQIGFGLEQGQKVALVAKNGSGKSTLLRILAEREMADGGEFAFNKDISVGFLEQDPHFEKGLSVIEYIFQSENPLFQAIKNYERALELQHTQAGDEAFAQLEEATQQMETLKAWDLELKVKQILTTFNIDQLNRPVDQLSGGQQKRVALSRVLIEEPDFLILDEPTNHLDLEMIEWLENYLIRSKMTLLLVTHDRYFLDRICTEILEMDDTGLYHHKGNYEYYLKKRAERIEMNSRVTEKARNLMRKELDWVRRMPKARGTKAKYRMDAFEDLKTKAKGKRKEEGLQLDVQMKRMGGKILELKHLSKAYGELKILDDFSYVFKKKERIGIVGKNGVGKSTFLNILTEQEAFDQGEIDKGETIAFGYYSQKGLELTEDKRVIDVVKEIAEVIPMSNGKNFTASQFLQTFQFPPEQQYAYVSTLSGGEKRRLYLLTVLVKNPNFLILDEPTNDLDLMTLNILEDFLSEYQGCVIIVTHDRYFMDKLVDHLFVFEGKGKIRDFNGKYTEYRNEQLRIEKEEKAKTKETSDTDKKKTQKPSTSKKKLSYKEQKEYEALEIEIEKLEEEKEAVNQQLSSGTITDHEELQKLSEKVGELMDTIEEKTLRWMELDDLKN</sequence>
<dbReference type="InterPro" id="IPR003439">
    <property type="entry name" value="ABC_transporter-like_ATP-bd"/>
</dbReference>
<dbReference type="InterPro" id="IPR027417">
    <property type="entry name" value="P-loop_NTPase"/>
</dbReference>
<dbReference type="SMART" id="SM00382">
    <property type="entry name" value="AAA"/>
    <property type="match status" value="2"/>
</dbReference>
<reference evidence="15 16" key="1">
    <citation type="submission" date="2024-04" db="EMBL/GenBank/DDBJ databases">
        <title>Novel genus in family Flammeovirgaceae.</title>
        <authorList>
            <person name="Nguyen T.H."/>
            <person name="Vuong T.Q."/>
            <person name="Le H."/>
            <person name="Kim S.-G."/>
        </authorList>
    </citation>
    <scope>NUCLEOTIDE SEQUENCE [LARGE SCALE GENOMIC DNA]</scope>
    <source>
        <strain evidence="15 16">JCM 23209</strain>
    </source>
</reference>
<dbReference type="PROSITE" id="PS50893">
    <property type="entry name" value="ABC_TRANSPORTER_2"/>
    <property type="match status" value="2"/>
</dbReference>
<evidence type="ECO:0000256" key="6">
    <source>
        <dbReference type="ARBA" id="ARBA00022741"/>
    </source>
</evidence>
<dbReference type="AlphaFoldDB" id="A0AAW9S1N9"/>
<dbReference type="FunFam" id="3.40.50.300:FF:000183">
    <property type="entry name" value="ABC transporter ATP-binding protein yjjK"/>
    <property type="match status" value="1"/>
</dbReference>
<comment type="caution">
    <text evidence="15">The sequence shown here is derived from an EMBL/GenBank/DDBJ whole genome shotgun (WGS) entry which is preliminary data.</text>
</comment>
<proteinExistence type="inferred from homology"/>
<gene>
    <name evidence="15" type="ORF">AAG747_03910</name>
</gene>
<dbReference type="Pfam" id="PF12848">
    <property type="entry name" value="ABC_tran_Xtn"/>
    <property type="match status" value="1"/>
</dbReference>
<evidence type="ECO:0000256" key="2">
    <source>
        <dbReference type="ARBA" id="ARBA00022490"/>
    </source>
</evidence>
<dbReference type="GO" id="GO:0016887">
    <property type="term" value="F:ATP hydrolysis activity"/>
    <property type="evidence" value="ECO:0007669"/>
    <property type="project" value="InterPro"/>
</dbReference>
<dbReference type="RefSeq" id="WP_346819823.1">
    <property type="nucleotide sequence ID" value="NZ_JBDKWZ010000002.1"/>
</dbReference>
<dbReference type="InterPro" id="IPR051309">
    <property type="entry name" value="ABCF_ATPase"/>
</dbReference>
<evidence type="ECO:0000256" key="8">
    <source>
        <dbReference type="ARBA" id="ARBA00022840"/>
    </source>
</evidence>
<evidence type="ECO:0000256" key="9">
    <source>
        <dbReference type="ARBA" id="ARBA00022845"/>
    </source>
</evidence>
<dbReference type="Pfam" id="PF00005">
    <property type="entry name" value="ABC_tran"/>
    <property type="match status" value="2"/>
</dbReference>
<feature type="region of interest" description="Disordered" evidence="13">
    <location>
        <begin position="537"/>
        <end position="563"/>
    </location>
</feature>